<dbReference type="Gene3D" id="3.40.30.10">
    <property type="entry name" value="Glutaredoxin"/>
    <property type="match status" value="1"/>
</dbReference>
<evidence type="ECO:0000256" key="5">
    <source>
        <dbReference type="ARBA" id="ARBA00022692"/>
    </source>
</evidence>
<keyword evidence="5 8" id="KW-0812">Transmembrane</keyword>
<feature type="transmembrane region" description="Helical" evidence="8">
    <location>
        <begin position="157"/>
        <end position="175"/>
    </location>
</feature>
<evidence type="ECO:0000313" key="11">
    <source>
        <dbReference type="EMBL" id="MCP8900000.1"/>
    </source>
</evidence>
<keyword evidence="6 8" id="KW-1133">Transmembrane helix</keyword>
<gene>
    <name evidence="11" type="ORF">M6D89_11890</name>
</gene>
<dbReference type="PROSITE" id="PS51354">
    <property type="entry name" value="GLUTAREDOXIN_2"/>
    <property type="match status" value="1"/>
</dbReference>
<feature type="domain" description="Methylamine utilisation protein MauE" evidence="10">
    <location>
        <begin position="116"/>
        <end position="240"/>
    </location>
</feature>
<evidence type="ECO:0000259" key="9">
    <source>
        <dbReference type="Pfam" id="PF00462"/>
    </source>
</evidence>
<evidence type="ECO:0000313" key="12">
    <source>
        <dbReference type="Proteomes" id="UP001139319"/>
    </source>
</evidence>
<feature type="domain" description="Glutaredoxin" evidence="9">
    <location>
        <begin position="15"/>
        <end position="66"/>
    </location>
</feature>
<dbReference type="AlphaFoldDB" id="A0A9X2KWZ7"/>
<comment type="pathway">
    <text evidence="3">One-carbon metabolism; methylamine degradation.</text>
</comment>
<dbReference type="InterPro" id="IPR009908">
    <property type="entry name" value="Methylamine_util_MauE"/>
</dbReference>
<feature type="transmembrane region" description="Helical" evidence="8">
    <location>
        <begin position="222"/>
        <end position="240"/>
    </location>
</feature>
<reference evidence="11" key="1">
    <citation type="submission" date="2022-05" db="EMBL/GenBank/DDBJ databases">
        <authorList>
            <person name="Sun H.-N."/>
        </authorList>
    </citation>
    <scope>NUCLEOTIDE SEQUENCE</scope>
    <source>
        <strain evidence="11">HB14</strain>
    </source>
</reference>
<keyword evidence="12" id="KW-1185">Reference proteome</keyword>
<reference evidence="11" key="2">
    <citation type="submission" date="2023-01" db="EMBL/GenBank/DDBJ databases">
        <title>Gilvimarinus xylanilyticus HB14 isolated from Caulerpa lentillifera aquaculture base in Hainan, China.</title>
        <authorList>
            <person name="Zhang Y.-J."/>
        </authorList>
    </citation>
    <scope>NUCLEOTIDE SEQUENCE</scope>
    <source>
        <strain evidence="11">HB14</strain>
    </source>
</reference>
<dbReference type="Proteomes" id="UP001139319">
    <property type="component" value="Unassembled WGS sequence"/>
</dbReference>
<evidence type="ECO:0000256" key="3">
    <source>
        <dbReference type="ARBA" id="ARBA00004856"/>
    </source>
</evidence>
<dbReference type="Pfam" id="PF07291">
    <property type="entry name" value="MauE"/>
    <property type="match status" value="1"/>
</dbReference>
<protein>
    <recommendedName>
        <fullName evidence="4">Methylamine utilization protein MauE</fullName>
    </recommendedName>
</protein>
<proteinExistence type="predicted"/>
<evidence type="ECO:0000256" key="8">
    <source>
        <dbReference type="SAM" id="Phobius"/>
    </source>
</evidence>
<evidence type="ECO:0000256" key="6">
    <source>
        <dbReference type="ARBA" id="ARBA00022989"/>
    </source>
</evidence>
<evidence type="ECO:0000256" key="7">
    <source>
        <dbReference type="ARBA" id="ARBA00023136"/>
    </source>
</evidence>
<dbReference type="InterPro" id="IPR002109">
    <property type="entry name" value="Glutaredoxin"/>
</dbReference>
<comment type="function">
    <text evidence="1">May be specifically involved in the processing, transport, and/or maturation of the MADH beta-subunit.</text>
</comment>
<dbReference type="EMBL" id="JAMFTH010000003">
    <property type="protein sequence ID" value="MCP8900000.1"/>
    <property type="molecule type" value="Genomic_DNA"/>
</dbReference>
<name>A0A9X2KWZ7_9GAMM</name>
<dbReference type="RefSeq" id="WP_253968290.1">
    <property type="nucleotide sequence ID" value="NZ_JAMFTH010000003.1"/>
</dbReference>
<dbReference type="Pfam" id="PF00462">
    <property type="entry name" value="Glutaredoxin"/>
    <property type="match status" value="1"/>
</dbReference>
<evidence type="ECO:0000259" key="10">
    <source>
        <dbReference type="Pfam" id="PF07291"/>
    </source>
</evidence>
<dbReference type="GO" id="GO:0030416">
    <property type="term" value="P:methylamine metabolic process"/>
    <property type="evidence" value="ECO:0007669"/>
    <property type="project" value="InterPro"/>
</dbReference>
<dbReference type="InterPro" id="IPR036249">
    <property type="entry name" value="Thioredoxin-like_sf"/>
</dbReference>
<organism evidence="11 12">
    <name type="scientific">Gilvimarinus xylanilyticus</name>
    <dbReference type="NCBI Taxonomy" id="2944139"/>
    <lineage>
        <taxon>Bacteria</taxon>
        <taxon>Pseudomonadati</taxon>
        <taxon>Pseudomonadota</taxon>
        <taxon>Gammaproteobacteria</taxon>
        <taxon>Cellvibrionales</taxon>
        <taxon>Cellvibrionaceae</taxon>
        <taxon>Gilvimarinus</taxon>
    </lineage>
</organism>
<evidence type="ECO:0000256" key="4">
    <source>
        <dbReference type="ARBA" id="ARBA00019078"/>
    </source>
</evidence>
<dbReference type="GO" id="GO:0016020">
    <property type="term" value="C:membrane"/>
    <property type="evidence" value="ECO:0007669"/>
    <property type="project" value="UniProtKB-SubCell"/>
</dbReference>
<keyword evidence="7 8" id="KW-0472">Membrane</keyword>
<feature type="transmembrane region" description="Helical" evidence="8">
    <location>
        <begin position="181"/>
        <end position="201"/>
    </location>
</feature>
<accession>A0A9X2KWZ7</accession>
<evidence type="ECO:0000256" key="2">
    <source>
        <dbReference type="ARBA" id="ARBA00004141"/>
    </source>
</evidence>
<sequence>MATADLYRMKTDAHICPFGIKSKDLLRRKGFEINDHLLTNRDETDRFKAEQGVETTPQTFIDGKRIGGYDDLQKYLGEAPPAKDTSYTPVIAIFSLTLLSSLALFFRPGGVDTWVNVIETFVALSMVALAMQKLKDLESFSLQFITYDLQGMHRPRYAYVYAYLEAFAGVGMLALAPPWIVSPAALFIGLVGATSVTKAVYIDKRELKCACVGGNSKVPLGFISLTENLMMVSMGLWMWLK</sequence>
<comment type="caution">
    <text evidence="11">The sequence shown here is derived from an EMBL/GenBank/DDBJ whole genome shotgun (WGS) entry which is preliminary data.</text>
</comment>
<dbReference type="SUPFAM" id="SSF52833">
    <property type="entry name" value="Thioredoxin-like"/>
    <property type="match status" value="1"/>
</dbReference>
<evidence type="ECO:0000256" key="1">
    <source>
        <dbReference type="ARBA" id="ARBA00003475"/>
    </source>
</evidence>
<comment type="subcellular location">
    <subcellularLocation>
        <location evidence="2">Membrane</location>
        <topology evidence="2">Multi-pass membrane protein</topology>
    </subcellularLocation>
</comment>